<dbReference type="RefSeq" id="WP_183769636.1">
    <property type="nucleotide sequence ID" value="NZ_JACIDK010000001.1"/>
</dbReference>
<evidence type="ECO:0000313" key="2">
    <source>
        <dbReference type="EMBL" id="MBB3889633.1"/>
    </source>
</evidence>
<keyword evidence="3" id="KW-1185">Reference proteome</keyword>
<accession>A0A839ZW48</accession>
<dbReference type="InterPro" id="IPR051531">
    <property type="entry name" value="N-acetyltransferase"/>
</dbReference>
<evidence type="ECO:0000313" key="3">
    <source>
        <dbReference type="Proteomes" id="UP000530564"/>
    </source>
</evidence>
<dbReference type="PROSITE" id="PS51186">
    <property type="entry name" value="GNAT"/>
    <property type="match status" value="1"/>
</dbReference>
<dbReference type="InterPro" id="IPR000182">
    <property type="entry name" value="GNAT_dom"/>
</dbReference>
<dbReference type="PANTHER" id="PTHR43792">
    <property type="entry name" value="GNAT FAMILY, PUTATIVE (AFU_ORTHOLOGUE AFUA_3G00765)-RELATED-RELATED"/>
    <property type="match status" value="1"/>
</dbReference>
<gene>
    <name evidence="2" type="ORF">GGQ61_000330</name>
</gene>
<evidence type="ECO:0000259" key="1">
    <source>
        <dbReference type="PROSITE" id="PS51186"/>
    </source>
</evidence>
<organism evidence="2 3">
    <name type="scientific">Phenylobacterium haematophilum</name>
    <dbReference type="NCBI Taxonomy" id="98513"/>
    <lineage>
        <taxon>Bacteria</taxon>
        <taxon>Pseudomonadati</taxon>
        <taxon>Pseudomonadota</taxon>
        <taxon>Alphaproteobacteria</taxon>
        <taxon>Caulobacterales</taxon>
        <taxon>Caulobacteraceae</taxon>
        <taxon>Phenylobacterium</taxon>
    </lineage>
</organism>
<dbReference type="EMBL" id="JACIDK010000001">
    <property type="protein sequence ID" value="MBB3889633.1"/>
    <property type="molecule type" value="Genomic_DNA"/>
</dbReference>
<dbReference type="Pfam" id="PF13302">
    <property type="entry name" value="Acetyltransf_3"/>
    <property type="match status" value="1"/>
</dbReference>
<dbReference type="AlphaFoldDB" id="A0A839ZW48"/>
<name>A0A839ZW48_9CAUL</name>
<keyword evidence="2" id="KW-0808">Transferase</keyword>
<dbReference type="GO" id="GO:0016747">
    <property type="term" value="F:acyltransferase activity, transferring groups other than amino-acyl groups"/>
    <property type="evidence" value="ECO:0007669"/>
    <property type="project" value="InterPro"/>
</dbReference>
<dbReference type="SUPFAM" id="SSF55729">
    <property type="entry name" value="Acyl-CoA N-acyltransferases (Nat)"/>
    <property type="match status" value="1"/>
</dbReference>
<dbReference type="Gene3D" id="3.40.630.30">
    <property type="match status" value="1"/>
</dbReference>
<sequence>MIAPVIETERLILRPHAKSDLDDCAALWRDPDVIRHIGGRAFTREESWARLLRYVGHWREMGFGFWAICEKPSGRFVGELGLADFMRDFQPGFGDTPEMGWVLSPLVHGKGYASEAIAAALAWADANLAGGRTVCMISPQNEPSLRAAAKAGFREYARADYHGEVVLLERFRP</sequence>
<dbReference type="Proteomes" id="UP000530564">
    <property type="component" value="Unassembled WGS sequence"/>
</dbReference>
<reference evidence="2 3" key="1">
    <citation type="submission" date="2020-08" db="EMBL/GenBank/DDBJ databases">
        <title>Genomic Encyclopedia of Type Strains, Phase IV (KMG-IV): sequencing the most valuable type-strain genomes for metagenomic binning, comparative biology and taxonomic classification.</title>
        <authorList>
            <person name="Goeker M."/>
        </authorList>
    </citation>
    <scope>NUCLEOTIDE SEQUENCE [LARGE SCALE GENOMIC DNA]</scope>
    <source>
        <strain evidence="2 3">DSM 21793</strain>
    </source>
</reference>
<proteinExistence type="predicted"/>
<dbReference type="PANTHER" id="PTHR43792:SF16">
    <property type="entry name" value="N-ACETYLTRANSFERASE DOMAIN-CONTAINING PROTEIN"/>
    <property type="match status" value="1"/>
</dbReference>
<dbReference type="InterPro" id="IPR016181">
    <property type="entry name" value="Acyl_CoA_acyltransferase"/>
</dbReference>
<protein>
    <submittedName>
        <fullName evidence="2">RimJ/RimL family protein N-acetyltransferase</fullName>
    </submittedName>
</protein>
<feature type="domain" description="N-acetyltransferase" evidence="1">
    <location>
        <begin position="11"/>
        <end position="173"/>
    </location>
</feature>
<comment type="caution">
    <text evidence="2">The sequence shown here is derived from an EMBL/GenBank/DDBJ whole genome shotgun (WGS) entry which is preliminary data.</text>
</comment>